<proteinExistence type="predicted"/>
<organism evidence="2 3">
    <name type="scientific">Dactylonectria macrodidyma</name>
    <dbReference type="NCBI Taxonomy" id="307937"/>
    <lineage>
        <taxon>Eukaryota</taxon>
        <taxon>Fungi</taxon>
        <taxon>Dikarya</taxon>
        <taxon>Ascomycota</taxon>
        <taxon>Pezizomycotina</taxon>
        <taxon>Sordariomycetes</taxon>
        <taxon>Hypocreomycetidae</taxon>
        <taxon>Hypocreales</taxon>
        <taxon>Nectriaceae</taxon>
        <taxon>Dactylonectria</taxon>
    </lineage>
</organism>
<dbReference type="EMBL" id="JAGMUV010000021">
    <property type="protein sequence ID" value="KAH7124643.1"/>
    <property type="molecule type" value="Genomic_DNA"/>
</dbReference>
<gene>
    <name evidence="2" type="ORF">EDB81DRAFT_890080</name>
</gene>
<name>A0A9P9DSU4_9HYPO</name>
<dbReference type="Proteomes" id="UP000738349">
    <property type="component" value="Unassembled WGS sequence"/>
</dbReference>
<evidence type="ECO:0000256" key="1">
    <source>
        <dbReference type="SAM" id="MobiDB-lite"/>
    </source>
</evidence>
<dbReference type="OrthoDB" id="5380370at2759"/>
<feature type="region of interest" description="Disordered" evidence="1">
    <location>
        <begin position="1"/>
        <end position="31"/>
    </location>
</feature>
<feature type="compositionally biased region" description="Polar residues" evidence="1">
    <location>
        <begin position="89"/>
        <end position="102"/>
    </location>
</feature>
<protein>
    <submittedName>
        <fullName evidence="2">Uncharacterized protein</fullName>
    </submittedName>
</protein>
<evidence type="ECO:0000313" key="3">
    <source>
        <dbReference type="Proteomes" id="UP000738349"/>
    </source>
</evidence>
<feature type="region of interest" description="Disordered" evidence="1">
    <location>
        <begin position="48"/>
        <end position="125"/>
    </location>
</feature>
<reference evidence="2" key="1">
    <citation type="journal article" date="2021" name="Nat. Commun.">
        <title>Genetic determinants of endophytism in the Arabidopsis root mycobiome.</title>
        <authorList>
            <person name="Mesny F."/>
            <person name="Miyauchi S."/>
            <person name="Thiergart T."/>
            <person name="Pickel B."/>
            <person name="Atanasova L."/>
            <person name="Karlsson M."/>
            <person name="Huettel B."/>
            <person name="Barry K.W."/>
            <person name="Haridas S."/>
            <person name="Chen C."/>
            <person name="Bauer D."/>
            <person name="Andreopoulos W."/>
            <person name="Pangilinan J."/>
            <person name="LaButti K."/>
            <person name="Riley R."/>
            <person name="Lipzen A."/>
            <person name="Clum A."/>
            <person name="Drula E."/>
            <person name="Henrissat B."/>
            <person name="Kohler A."/>
            <person name="Grigoriev I.V."/>
            <person name="Martin F.M."/>
            <person name="Hacquard S."/>
        </authorList>
    </citation>
    <scope>NUCLEOTIDE SEQUENCE</scope>
    <source>
        <strain evidence="2">MPI-CAGE-AT-0147</strain>
    </source>
</reference>
<dbReference type="AlphaFoldDB" id="A0A9P9DSU4"/>
<evidence type="ECO:0000313" key="2">
    <source>
        <dbReference type="EMBL" id="KAH7124643.1"/>
    </source>
</evidence>
<comment type="caution">
    <text evidence="2">The sequence shown here is derived from an EMBL/GenBank/DDBJ whole genome shotgun (WGS) entry which is preliminary data.</text>
</comment>
<sequence>MSLMSPKNQAIPIQSPSVRPTADHDQDPEVQIEQQVYLASPQKFDEAIGFSFTSTNGVHPHESNAAKEEEGGPDGPDESGEFRSFLEYDQSSSYSNNVSITDPDSPKMTQMFEKAASHAPLPAEN</sequence>
<feature type="compositionally biased region" description="Polar residues" evidence="1">
    <location>
        <begin position="1"/>
        <end position="18"/>
    </location>
</feature>
<feature type="compositionally biased region" description="Basic and acidic residues" evidence="1">
    <location>
        <begin position="59"/>
        <end position="70"/>
    </location>
</feature>
<keyword evidence="3" id="KW-1185">Reference proteome</keyword>
<accession>A0A9P9DSU4</accession>